<proteinExistence type="inferred from homology"/>
<dbReference type="InterPro" id="IPR041118">
    <property type="entry name" value="Rx_N"/>
</dbReference>
<dbReference type="InterPro" id="IPR055414">
    <property type="entry name" value="LRR_R13L4/SHOC2-like"/>
</dbReference>
<evidence type="ECO:0008006" key="13">
    <source>
        <dbReference type="Google" id="ProtNLM"/>
    </source>
</evidence>
<evidence type="ECO:0000259" key="9">
    <source>
        <dbReference type="Pfam" id="PF18052"/>
    </source>
</evidence>
<feature type="domain" description="NB-ARC" evidence="8">
    <location>
        <begin position="164"/>
        <end position="258"/>
    </location>
</feature>
<dbReference type="Gene3D" id="1.20.5.4130">
    <property type="match status" value="1"/>
</dbReference>
<feature type="coiled-coil region" evidence="7">
    <location>
        <begin position="31"/>
        <end position="58"/>
    </location>
</feature>
<keyword evidence="5" id="KW-0611">Plant defense</keyword>
<dbReference type="InterPro" id="IPR002182">
    <property type="entry name" value="NB-ARC"/>
</dbReference>
<feature type="non-terminal residue" evidence="11">
    <location>
        <position position="1"/>
    </location>
</feature>
<dbReference type="OrthoDB" id="1357022at2759"/>
<feature type="domain" description="Disease resistance N-terminal" evidence="9">
    <location>
        <begin position="12"/>
        <end position="76"/>
    </location>
</feature>
<evidence type="ECO:0000259" key="8">
    <source>
        <dbReference type="Pfam" id="PF00931"/>
    </source>
</evidence>
<sequence length="579" mass="64750">MTGVAVSVTMGVMKPVLANLGVLMGDEYKKLKGLRKKVSFLERELRAINALLEKMDASDELDPQAKEWRKDIIEMSTSKTTSTTLWTTLGKPLTRWGSSEKLHRRRLGNQFQEIKTLVMEASERRMRYKLDECISNTIPVAVDPRLSALYKESESLVGINSQKEVLVKWVTDEGQQLKVLSIVGFGGLGKTTLANEVYREVGAPFNCKAFIPVSSKPDMKRLLNSMLSQLGQQCENTSHFCEMDLINSIRKSLQDKRTFPNVSTTISAMDVHLFIPSDIGYLSCLSHLVLETGYPPGLPDGIGNVKSLRSLYGFDMMKSSLENIKGLGQLANLENLLIYCDNQHPSVSWEEVMAALSSSLEKLFNLKCLVVKGTLFYNSSWVSAPFPNLEQLDVAGWLSSRVPSWIGDLHSLRELSLTVQQAGEEDVGVIGRLPSLVKFYLCIENDIPSGKMVIRGSTGLKFLKFFDFTDHGKSSLTIFEVGAMPSLIKLRLDTNNEAFVWDKGIQVRLHHLPGLRKVIVPVRPDKAKWVWDAFKKAANALHDQLLIEALPDHPKHKSILPPPPPELLEYDDETSCTIC</sequence>
<evidence type="ECO:0000313" key="11">
    <source>
        <dbReference type="EMBL" id="TVU43480.1"/>
    </source>
</evidence>
<dbReference type="SUPFAM" id="SSF52058">
    <property type="entry name" value="L domain-like"/>
    <property type="match status" value="1"/>
</dbReference>
<comment type="caution">
    <text evidence="11">The sequence shown here is derived from an EMBL/GenBank/DDBJ whole genome shotgun (WGS) entry which is preliminary data.</text>
</comment>
<keyword evidence="4" id="KW-0547">Nucleotide-binding</keyword>
<dbReference type="InterPro" id="IPR027417">
    <property type="entry name" value="P-loop_NTPase"/>
</dbReference>
<keyword evidence="3" id="KW-0677">Repeat</keyword>
<dbReference type="AlphaFoldDB" id="A0A5J9W7X3"/>
<reference evidence="11 12" key="1">
    <citation type="journal article" date="2019" name="Sci. Rep.">
        <title>A high-quality genome of Eragrostis curvula grass provides insights into Poaceae evolution and supports new strategies to enhance forage quality.</title>
        <authorList>
            <person name="Carballo J."/>
            <person name="Santos B.A.C.M."/>
            <person name="Zappacosta D."/>
            <person name="Garbus I."/>
            <person name="Selva J.P."/>
            <person name="Gallo C.A."/>
            <person name="Diaz A."/>
            <person name="Albertini E."/>
            <person name="Caccamo M."/>
            <person name="Echenique V."/>
        </authorList>
    </citation>
    <scope>NUCLEOTIDE SEQUENCE [LARGE SCALE GENOMIC DNA]</scope>
    <source>
        <strain evidence="12">cv. Victoria</strain>
        <tissue evidence="11">Leaf</tissue>
    </source>
</reference>
<gene>
    <name evidence="11" type="ORF">EJB05_09955</name>
</gene>
<dbReference type="InterPro" id="IPR032675">
    <property type="entry name" value="LRR_dom_sf"/>
</dbReference>
<dbReference type="GO" id="GO:0043531">
    <property type="term" value="F:ADP binding"/>
    <property type="evidence" value="ECO:0007669"/>
    <property type="project" value="InterPro"/>
</dbReference>
<feature type="domain" description="Disease resistance R13L4/SHOC-2-like LRR" evidence="10">
    <location>
        <begin position="275"/>
        <end position="555"/>
    </location>
</feature>
<dbReference type="Gene3D" id="3.80.10.10">
    <property type="entry name" value="Ribonuclease Inhibitor"/>
    <property type="match status" value="1"/>
</dbReference>
<accession>A0A5J9W7X3</accession>
<dbReference type="EMBL" id="RWGY01000005">
    <property type="protein sequence ID" value="TVU43480.1"/>
    <property type="molecule type" value="Genomic_DNA"/>
</dbReference>
<keyword evidence="2" id="KW-0433">Leucine-rich repeat</keyword>
<dbReference type="Pfam" id="PF00931">
    <property type="entry name" value="NB-ARC"/>
    <property type="match status" value="1"/>
</dbReference>
<keyword evidence="12" id="KW-1185">Reference proteome</keyword>
<organism evidence="11 12">
    <name type="scientific">Eragrostis curvula</name>
    <name type="common">weeping love grass</name>
    <dbReference type="NCBI Taxonomy" id="38414"/>
    <lineage>
        <taxon>Eukaryota</taxon>
        <taxon>Viridiplantae</taxon>
        <taxon>Streptophyta</taxon>
        <taxon>Embryophyta</taxon>
        <taxon>Tracheophyta</taxon>
        <taxon>Spermatophyta</taxon>
        <taxon>Magnoliopsida</taxon>
        <taxon>Liliopsida</taxon>
        <taxon>Poales</taxon>
        <taxon>Poaceae</taxon>
        <taxon>PACMAD clade</taxon>
        <taxon>Chloridoideae</taxon>
        <taxon>Eragrostideae</taxon>
        <taxon>Eragrostidinae</taxon>
        <taxon>Eragrostis</taxon>
    </lineage>
</organism>
<dbReference type="PANTHER" id="PTHR19338">
    <property type="entry name" value="TRANSLOCASE OF INNER MITOCHONDRIAL MEMBRANE 13 HOMOLOG"/>
    <property type="match status" value="1"/>
</dbReference>
<dbReference type="GO" id="GO:0006952">
    <property type="term" value="P:defense response"/>
    <property type="evidence" value="ECO:0007669"/>
    <property type="project" value="UniProtKB-KW"/>
</dbReference>
<evidence type="ECO:0000256" key="4">
    <source>
        <dbReference type="ARBA" id="ARBA00022741"/>
    </source>
</evidence>
<evidence type="ECO:0000256" key="2">
    <source>
        <dbReference type="ARBA" id="ARBA00022614"/>
    </source>
</evidence>
<evidence type="ECO:0000256" key="6">
    <source>
        <dbReference type="ARBA" id="ARBA00023054"/>
    </source>
</evidence>
<dbReference type="Gene3D" id="3.40.50.300">
    <property type="entry name" value="P-loop containing nucleotide triphosphate hydrolases"/>
    <property type="match status" value="1"/>
</dbReference>
<dbReference type="SUPFAM" id="SSF52540">
    <property type="entry name" value="P-loop containing nucleoside triphosphate hydrolases"/>
    <property type="match status" value="1"/>
</dbReference>
<evidence type="ECO:0000256" key="1">
    <source>
        <dbReference type="ARBA" id="ARBA00008894"/>
    </source>
</evidence>
<dbReference type="GO" id="GO:0051707">
    <property type="term" value="P:response to other organism"/>
    <property type="evidence" value="ECO:0007669"/>
    <property type="project" value="UniProtKB-ARBA"/>
</dbReference>
<dbReference type="PANTHER" id="PTHR19338:SF65">
    <property type="entry name" value="OS06G0163900 PROTEIN"/>
    <property type="match status" value="1"/>
</dbReference>
<evidence type="ECO:0000259" key="10">
    <source>
        <dbReference type="Pfam" id="PF23598"/>
    </source>
</evidence>
<name>A0A5J9W7X3_9POAL</name>
<dbReference type="Proteomes" id="UP000324897">
    <property type="component" value="Unassembled WGS sequence"/>
</dbReference>
<evidence type="ECO:0000256" key="7">
    <source>
        <dbReference type="SAM" id="Coils"/>
    </source>
</evidence>
<comment type="similarity">
    <text evidence="1">Belongs to the disease resistance NB-LRR family.</text>
</comment>
<evidence type="ECO:0000256" key="5">
    <source>
        <dbReference type="ARBA" id="ARBA00022821"/>
    </source>
</evidence>
<dbReference type="Pfam" id="PF23598">
    <property type="entry name" value="LRR_14"/>
    <property type="match status" value="1"/>
</dbReference>
<evidence type="ECO:0000313" key="12">
    <source>
        <dbReference type="Proteomes" id="UP000324897"/>
    </source>
</evidence>
<dbReference type="Pfam" id="PF18052">
    <property type="entry name" value="Rx_N"/>
    <property type="match status" value="1"/>
</dbReference>
<dbReference type="Gramene" id="TVU43480">
    <property type="protein sequence ID" value="TVU43480"/>
    <property type="gene ID" value="EJB05_09955"/>
</dbReference>
<evidence type="ECO:0000256" key="3">
    <source>
        <dbReference type="ARBA" id="ARBA00022737"/>
    </source>
</evidence>
<protein>
    <recommendedName>
        <fullName evidence="13">NB-ARC domain-containing protein</fullName>
    </recommendedName>
</protein>
<keyword evidence="6 7" id="KW-0175">Coiled coil</keyword>